<evidence type="ECO:0000313" key="5">
    <source>
        <dbReference type="Proteomes" id="UP001203665"/>
    </source>
</evidence>
<dbReference type="InterPro" id="IPR013785">
    <property type="entry name" value="Aldolase_TIM"/>
</dbReference>
<keyword evidence="2" id="KW-0560">Oxidoreductase</keyword>
<accession>A0ABT0XGA8</accession>
<dbReference type="CDD" id="cd02803">
    <property type="entry name" value="OYE_like_FMN_family"/>
    <property type="match status" value="1"/>
</dbReference>
<dbReference type="InterPro" id="IPR051799">
    <property type="entry name" value="NADH_flavin_oxidoreductase"/>
</dbReference>
<organism evidence="4 5">
    <name type="scientific">Alkalicoccobacillus plakortidis</name>
    <dbReference type="NCBI Taxonomy" id="444060"/>
    <lineage>
        <taxon>Bacteria</taxon>
        <taxon>Bacillati</taxon>
        <taxon>Bacillota</taxon>
        <taxon>Bacilli</taxon>
        <taxon>Bacillales</taxon>
        <taxon>Bacillaceae</taxon>
        <taxon>Alkalicoccobacillus</taxon>
    </lineage>
</organism>
<dbReference type="SUPFAM" id="SSF51395">
    <property type="entry name" value="FMN-linked oxidoreductases"/>
    <property type="match status" value="1"/>
</dbReference>
<evidence type="ECO:0000256" key="1">
    <source>
        <dbReference type="ARBA" id="ARBA00022630"/>
    </source>
</evidence>
<feature type="domain" description="NADH:flavin oxidoreductase/NADH oxidase N-terminal" evidence="3">
    <location>
        <begin position="6"/>
        <end position="342"/>
    </location>
</feature>
<comment type="caution">
    <text evidence="4">The sequence shown here is derived from an EMBL/GenBank/DDBJ whole genome shotgun (WGS) entry which is preliminary data.</text>
</comment>
<dbReference type="RefSeq" id="WP_251605079.1">
    <property type="nucleotide sequence ID" value="NZ_JAMQJY010000001.1"/>
</dbReference>
<name>A0ABT0XGA8_9BACI</name>
<dbReference type="InterPro" id="IPR001155">
    <property type="entry name" value="OxRdtase_FMN_N"/>
</dbReference>
<dbReference type="Gene3D" id="3.20.20.70">
    <property type="entry name" value="Aldolase class I"/>
    <property type="match status" value="1"/>
</dbReference>
<dbReference type="Proteomes" id="UP001203665">
    <property type="component" value="Unassembled WGS sequence"/>
</dbReference>
<dbReference type="PANTHER" id="PTHR43656">
    <property type="entry name" value="BINDING OXIDOREDUCTASE, PUTATIVE (AFU_ORTHOLOGUE AFUA_2G08260)-RELATED"/>
    <property type="match status" value="1"/>
</dbReference>
<protein>
    <submittedName>
        <fullName evidence="4">NADH:flavin oxidoreductase</fullName>
    </submittedName>
</protein>
<evidence type="ECO:0000259" key="3">
    <source>
        <dbReference type="Pfam" id="PF00724"/>
    </source>
</evidence>
<dbReference type="PANTHER" id="PTHR43656:SF2">
    <property type="entry name" value="BINDING OXIDOREDUCTASE, PUTATIVE (AFU_ORTHOLOGUE AFUA_2G08260)-RELATED"/>
    <property type="match status" value="1"/>
</dbReference>
<keyword evidence="5" id="KW-1185">Reference proteome</keyword>
<sequence length="365" mass="41012">MDNKILFDSFRINHTKMKNRVGVAPMTRISATTEGFVTDKMINYYRSFAKGGFGLIITEGTYIDDKHSQTYQFQPGIAFDGQAQEWKKVVDAVHSEGGKIFMQLQHTGPLSQENRFTNETIAPSSVQPKGEQLQFYLGEGPFKLPKEITREEMNEVKNSFIESAKRAESVGFDGIELHGANGYLLDAFLTEYTNQRSDEYGGITENRVRFLVEIAEEVSQAVSPNFTVGMRISQSQVNDYMYKWSGKEEDAKTIFSALGESGQHYIHVTEFEAWQPAFNDNEPKSLVSLAKKYSQLPIIANGQLENPERAIEILNSGDADLVALGKGALADHDWIKKVQNDEPLSKFDADSVLHPVANIKDFEIE</sequence>
<gene>
    <name evidence="4" type="ORF">NDM98_05100</name>
</gene>
<dbReference type="EMBL" id="JAMQJY010000001">
    <property type="protein sequence ID" value="MCM2674933.1"/>
    <property type="molecule type" value="Genomic_DNA"/>
</dbReference>
<dbReference type="Pfam" id="PF00724">
    <property type="entry name" value="Oxidored_FMN"/>
    <property type="match status" value="1"/>
</dbReference>
<proteinExistence type="predicted"/>
<keyword evidence="1" id="KW-0285">Flavoprotein</keyword>
<reference evidence="4" key="1">
    <citation type="submission" date="2022-06" db="EMBL/GenBank/DDBJ databases">
        <title>Alkalicoccobacillus porphyridii sp. nov., isolated from a marine red alga, Porphyridium purpureum and reclassification of Shouchella plakortidis and Shouchella gibsonii as Alkalicoccobacillus plakortidis comb. nov. and Alkalicoccobacillus gibsonii comb. nov.</title>
        <authorList>
            <person name="Kim K.H."/>
            <person name="Lee J.K."/>
            <person name="Han D.M."/>
            <person name="Baek J.H."/>
            <person name="Jeon C.O."/>
        </authorList>
    </citation>
    <scope>NUCLEOTIDE SEQUENCE</scope>
    <source>
        <strain evidence="4">DSM 19153</strain>
    </source>
</reference>
<evidence type="ECO:0000256" key="2">
    <source>
        <dbReference type="ARBA" id="ARBA00023002"/>
    </source>
</evidence>
<evidence type="ECO:0000313" key="4">
    <source>
        <dbReference type="EMBL" id="MCM2674933.1"/>
    </source>
</evidence>